<sequence>MDTLFWKKQHKDIKVDKTTKQYFKKYLYKLEVFAPGCKSLHQESIEDHLETRKKMNKSYNYAGSWLNVNMLEWLGIADIEFLNDLKSLKEKYPTLKFRTEEPKLHIYSDNEKILKDFVLDIKSDKKIHLMRFTAPENSNHEKALISNKIIVNTKPKFQYKVQLKEKKYSEYTRNAVHNYLENMGNLVHMSPATKIHLTKPHGWMWGGLFYTNDSGIVDFVRLIEPDIIREVCELVYIEE</sequence>
<protein>
    <submittedName>
        <fullName evidence="1">Uncharacterized protein</fullName>
    </submittedName>
</protein>
<dbReference type="EMBL" id="LR796274">
    <property type="protein sequence ID" value="CAB4133621.1"/>
    <property type="molecule type" value="Genomic_DNA"/>
</dbReference>
<reference evidence="1" key="1">
    <citation type="submission" date="2020-04" db="EMBL/GenBank/DDBJ databases">
        <authorList>
            <person name="Chiriac C."/>
            <person name="Salcher M."/>
            <person name="Ghai R."/>
            <person name="Kavagutti S V."/>
        </authorList>
    </citation>
    <scope>NUCLEOTIDE SEQUENCE</scope>
</reference>
<proteinExistence type="predicted"/>
<organism evidence="1">
    <name type="scientific">uncultured Caudovirales phage</name>
    <dbReference type="NCBI Taxonomy" id="2100421"/>
    <lineage>
        <taxon>Viruses</taxon>
        <taxon>Duplodnaviria</taxon>
        <taxon>Heunggongvirae</taxon>
        <taxon>Uroviricota</taxon>
        <taxon>Caudoviricetes</taxon>
        <taxon>Peduoviridae</taxon>
        <taxon>Maltschvirus</taxon>
        <taxon>Maltschvirus maltsch</taxon>
    </lineage>
</organism>
<evidence type="ECO:0000313" key="1">
    <source>
        <dbReference type="EMBL" id="CAB4133621.1"/>
    </source>
</evidence>
<gene>
    <name evidence="1" type="ORF">UFOVP257_343</name>
</gene>
<accession>A0A6J5LHF8</accession>
<name>A0A6J5LHF8_9CAUD</name>